<feature type="region of interest" description="Disordered" evidence="16">
    <location>
        <begin position="580"/>
        <end position="607"/>
    </location>
</feature>
<dbReference type="InterPro" id="IPR056924">
    <property type="entry name" value="SH3_Tf2-1"/>
</dbReference>
<proteinExistence type="predicted"/>
<evidence type="ECO:0000256" key="6">
    <source>
        <dbReference type="ARBA" id="ARBA00022750"/>
    </source>
</evidence>
<evidence type="ECO:0000313" key="19">
    <source>
        <dbReference type="Proteomes" id="UP000077755"/>
    </source>
</evidence>
<evidence type="ECO:0000256" key="11">
    <source>
        <dbReference type="ARBA" id="ARBA00022918"/>
    </source>
</evidence>
<keyword evidence="4" id="KW-0540">Nuclease</keyword>
<keyword evidence="7" id="KW-0255">Endonuclease</keyword>
<dbReference type="Pfam" id="PF00665">
    <property type="entry name" value="rve"/>
    <property type="match status" value="1"/>
</dbReference>
<dbReference type="GO" id="GO:0004190">
    <property type="term" value="F:aspartic-type endopeptidase activity"/>
    <property type="evidence" value="ECO:0007669"/>
    <property type="project" value="UniProtKB-KW"/>
</dbReference>
<organism evidence="18 19">
    <name type="scientific">Daucus carota subsp. sativus</name>
    <name type="common">Carrot</name>
    <dbReference type="NCBI Taxonomy" id="79200"/>
    <lineage>
        <taxon>Eukaryota</taxon>
        <taxon>Viridiplantae</taxon>
        <taxon>Streptophyta</taxon>
        <taxon>Embryophyta</taxon>
        <taxon>Tracheophyta</taxon>
        <taxon>Spermatophyta</taxon>
        <taxon>Magnoliopsida</taxon>
        <taxon>eudicotyledons</taxon>
        <taxon>Gunneridae</taxon>
        <taxon>Pentapetalae</taxon>
        <taxon>asterids</taxon>
        <taxon>campanulids</taxon>
        <taxon>Apiales</taxon>
        <taxon>Apiaceae</taxon>
        <taxon>Apioideae</taxon>
        <taxon>Scandiceae</taxon>
        <taxon>Daucinae</taxon>
        <taxon>Daucus</taxon>
        <taxon>Daucus sect. Daucus</taxon>
    </lineage>
</organism>
<keyword evidence="10" id="KW-0229">DNA integration</keyword>
<dbReference type="GO" id="GO:0015074">
    <property type="term" value="P:DNA integration"/>
    <property type="evidence" value="ECO:0007669"/>
    <property type="project" value="UniProtKB-KW"/>
</dbReference>
<dbReference type="CDD" id="cd09274">
    <property type="entry name" value="RNase_HI_RT_Ty3"/>
    <property type="match status" value="1"/>
</dbReference>
<evidence type="ECO:0000256" key="15">
    <source>
        <dbReference type="SAM" id="Coils"/>
    </source>
</evidence>
<dbReference type="GO" id="GO:0003677">
    <property type="term" value="F:DNA binding"/>
    <property type="evidence" value="ECO:0007669"/>
    <property type="project" value="UniProtKB-KW"/>
</dbReference>
<dbReference type="EMBL" id="CP093351">
    <property type="protein sequence ID" value="WOH15055.1"/>
    <property type="molecule type" value="Genomic_DNA"/>
</dbReference>
<dbReference type="Pfam" id="PF17917">
    <property type="entry name" value="RT_RNaseH"/>
    <property type="match status" value="1"/>
</dbReference>
<evidence type="ECO:0000256" key="3">
    <source>
        <dbReference type="ARBA" id="ARBA00022695"/>
    </source>
</evidence>
<dbReference type="Gene3D" id="1.10.340.70">
    <property type="match status" value="1"/>
</dbReference>
<dbReference type="GO" id="GO:0006310">
    <property type="term" value="P:DNA recombination"/>
    <property type="evidence" value="ECO:0007669"/>
    <property type="project" value="UniProtKB-KW"/>
</dbReference>
<sequence length="607" mass="69137">MGAVLLQEGHPIAFLSKAFSPKNALLSAYERELLAVVFAVNKWQHYLMSLPFVIKTDQQSLKYVLEHKLSTPFQQKWLSKLAGFDYTVEYKSGKENVVADALSRTSGMQLFTMAVSSVSSQLLDELKLYWQKDVDIERLIQEVQQDPTSHPHYKWSDGVLLRKGKLMVGRADNVQQLVLNWMHSSSQGGHSGVYATMKRIKTLFYWPNMKKTVIEFVKKCSICQKCKYDASALPGLLQPLPVPESVWDDITMDFIEGLPKSKGKEVILVVIDRMSKYAHFLTLNHPFTALQVAQLFLDNIFKLHGCPKTIVSDRDKVFTSSFWQELMRLQGVQLKMSTAYHPQTDGQSETPFEVMYGYPPPVHRPYIQGSSLMDTVDRSLQAREQMLAALKENLHKARNRMKQQADKHRSERCFEVGDWVYLKLQPYKQGSVVSRPHQKLATKYFGPYPVLKKVGSVAYTLQLPTSSRIHPTFHVSLLKKHLGTIPTSLDTSIPEKYDSDNQEPIKVPWKVQEVRTIKKRNAAQVQWLVMWKNAPVEEASWVDAEIIMQQFPNFDPWGQGSAEQGGIDALRGEERVTVHVAESAQEEGQKKVNEKKDKGTTATGEHA</sequence>
<dbReference type="InterPro" id="IPR016197">
    <property type="entry name" value="Chromo-like_dom_sf"/>
</dbReference>
<name>A0AAF0XW23_DAUCS</name>
<dbReference type="Proteomes" id="UP000077755">
    <property type="component" value="Chromosome 9"/>
</dbReference>
<dbReference type="InterPro" id="IPR041373">
    <property type="entry name" value="RT_RNaseH"/>
</dbReference>
<evidence type="ECO:0000256" key="7">
    <source>
        <dbReference type="ARBA" id="ARBA00022759"/>
    </source>
</evidence>
<evidence type="ECO:0000313" key="18">
    <source>
        <dbReference type="EMBL" id="WOH15055.1"/>
    </source>
</evidence>
<keyword evidence="5" id="KW-0479">Metal-binding</keyword>
<dbReference type="GO" id="GO:0006508">
    <property type="term" value="P:proteolysis"/>
    <property type="evidence" value="ECO:0007669"/>
    <property type="project" value="UniProtKB-KW"/>
</dbReference>
<reference evidence="18" key="2">
    <citation type="submission" date="2022-03" db="EMBL/GenBank/DDBJ databases">
        <title>Draft title - Genomic analysis of global carrot germplasm unveils the trajectory of domestication and the origin of high carotenoid orange carrot.</title>
        <authorList>
            <person name="Iorizzo M."/>
            <person name="Ellison S."/>
            <person name="Senalik D."/>
            <person name="Macko-Podgorni A."/>
            <person name="Grzebelus D."/>
            <person name="Bostan H."/>
            <person name="Rolling W."/>
            <person name="Curaba J."/>
            <person name="Simon P."/>
        </authorList>
    </citation>
    <scope>NUCLEOTIDE SEQUENCE</scope>
    <source>
        <tissue evidence="18">Leaf</tissue>
    </source>
</reference>
<dbReference type="PANTHER" id="PTHR37984:SF5">
    <property type="entry name" value="PROTEIN NYNRIN-LIKE"/>
    <property type="match status" value="1"/>
</dbReference>
<evidence type="ECO:0000256" key="10">
    <source>
        <dbReference type="ARBA" id="ARBA00022908"/>
    </source>
</evidence>
<evidence type="ECO:0000256" key="2">
    <source>
        <dbReference type="ARBA" id="ARBA00022679"/>
    </source>
</evidence>
<dbReference type="PROSITE" id="PS50994">
    <property type="entry name" value="INTEGRASE"/>
    <property type="match status" value="1"/>
</dbReference>
<feature type="domain" description="Integrase catalytic" evidence="17">
    <location>
        <begin position="237"/>
        <end position="349"/>
    </location>
</feature>
<keyword evidence="19" id="KW-1185">Reference proteome</keyword>
<evidence type="ECO:0000256" key="8">
    <source>
        <dbReference type="ARBA" id="ARBA00022801"/>
    </source>
</evidence>
<evidence type="ECO:0000256" key="9">
    <source>
        <dbReference type="ARBA" id="ARBA00022842"/>
    </source>
</evidence>
<evidence type="ECO:0000259" key="17">
    <source>
        <dbReference type="PROSITE" id="PS50994"/>
    </source>
</evidence>
<evidence type="ECO:0000256" key="5">
    <source>
        <dbReference type="ARBA" id="ARBA00022723"/>
    </source>
</evidence>
<dbReference type="GO" id="GO:0003964">
    <property type="term" value="F:RNA-directed DNA polymerase activity"/>
    <property type="evidence" value="ECO:0007669"/>
    <property type="project" value="UniProtKB-KW"/>
</dbReference>
<dbReference type="InterPro" id="IPR041588">
    <property type="entry name" value="Integrase_H2C2"/>
</dbReference>
<protein>
    <recommendedName>
        <fullName evidence="17">Integrase catalytic domain-containing protein</fullName>
    </recommendedName>
</protein>
<dbReference type="GO" id="GO:0004519">
    <property type="term" value="F:endonuclease activity"/>
    <property type="evidence" value="ECO:0007669"/>
    <property type="project" value="UniProtKB-KW"/>
</dbReference>
<reference evidence="18" key="1">
    <citation type="journal article" date="2016" name="Nat. Genet.">
        <title>A high-quality carrot genome assembly provides new insights into carotenoid accumulation and asterid genome evolution.</title>
        <authorList>
            <person name="Iorizzo M."/>
            <person name="Ellison S."/>
            <person name="Senalik D."/>
            <person name="Zeng P."/>
            <person name="Satapoomin P."/>
            <person name="Huang J."/>
            <person name="Bowman M."/>
            <person name="Iovene M."/>
            <person name="Sanseverino W."/>
            <person name="Cavagnaro P."/>
            <person name="Yildiz M."/>
            <person name="Macko-Podgorni A."/>
            <person name="Moranska E."/>
            <person name="Grzebelus E."/>
            <person name="Grzebelus D."/>
            <person name="Ashrafi H."/>
            <person name="Zheng Z."/>
            <person name="Cheng S."/>
            <person name="Spooner D."/>
            <person name="Van Deynze A."/>
            <person name="Simon P."/>
        </authorList>
    </citation>
    <scope>NUCLEOTIDE SEQUENCE</scope>
    <source>
        <tissue evidence="18">Leaf</tissue>
    </source>
</reference>
<dbReference type="InterPro" id="IPR043502">
    <property type="entry name" value="DNA/RNA_pol_sf"/>
</dbReference>
<gene>
    <name evidence="18" type="ORF">DCAR_0934588</name>
</gene>
<keyword evidence="13" id="KW-0238">DNA-binding</keyword>
<dbReference type="SUPFAM" id="SSF54160">
    <property type="entry name" value="Chromo domain-like"/>
    <property type="match status" value="1"/>
</dbReference>
<evidence type="ECO:0000256" key="14">
    <source>
        <dbReference type="ARBA" id="ARBA00023172"/>
    </source>
</evidence>
<dbReference type="SUPFAM" id="SSF56672">
    <property type="entry name" value="DNA/RNA polymerases"/>
    <property type="match status" value="1"/>
</dbReference>
<keyword evidence="9" id="KW-0460">Magnesium</keyword>
<keyword evidence="8" id="KW-0378">Hydrolase</keyword>
<evidence type="ECO:0000256" key="16">
    <source>
        <dbReference type="SAM" id="MobiDB-lite"/>
    </source>
</evidence>
<dbReference type="Pfam" id="PF24626">
    <property type="entry name" value="SH3_Tf2-1"/>
    <property type="match status" value="1"/>
</dbReference>
<keyword evidence="3" id="KW-0548">Nucleotidyltransferase</keyword>
<keyword evidence="15" id="KW-0175">Coiled coil</keyword>
<feature type="coiled-coil region" evidence="15">
    <location>
        <begin position="380"/>
        <end position="411"/>
    </location>
</feature>
<dbReference type="Pfam" id="PF17921">
    <property type="entry name" value="Integrase_H2C2"/>
    <property type="match status" value="1"/>
</dbReference>
<evidence type="ECO:0000256" key="13">
    <source>
        <dbReference type="ARBA" id="ARBA00023125"/>
    </source>
</evidence>
<dbReference type="InterPro" id="IPR012337">
    <property type="entry name" value="RNaseH-like_sf"/>
</dbReference>
<keyword evidence="1" id="KW-0645">Protease</keyword>
<dbReference type="SUPFAM" id="SSF53098">
    <property type="entry name" value="Ribonuclease H-like"/>
    <property type="match status" value="1"/>
</dbReference>
<dbReference type="AlphaFoldDB" id="A0AAF0XW23"/>
<keyword evidence="2" id="KW-0808">Transferase</keyword>
<keyword evidence="6" id="KW-0064">Aspartyl protease</keyword>
<accession>A0AAF0XW23</accession>
<evidence type="ECO:0000256" key="1">
    <source>
        <dbReference type="ARBA" id="ARBA00022670"/>
    </source>
</evidence>
<dbReference type="InterPro" id="IPR001584">
    <property type="entry name" value="Integrase_cat-core"/>
</dbReference>
<dbReference type="GO" id="GO:0003887">
    <property type="term" value="F:DNA-directed DNA polymerase activity"/>
    <property type="evidence" value="ECO:0007669"/>
    <property type="project" value="UniProtKB-KW"/>
</dbReference>
<keyword evidence="12" id="KW-0239">DNA-directed DNA polymerase</keyword>
<evidence type="ECO:0000256" key="12">
    <source>
        <dbReference type="ARBA" id="ARBA00022932"/>
    </source>
</evidence>
<dbReference type="InterPro" id="IPR050951">
    <property type="entry name" value="Retrovirus_Pol_polyprotein"/>
</dbReference>
<keyword evidence="11" id="KW-0695">RNA-directed DNA polymerase</keyword>
<dbReference type="PANTHER" id="PTHR37984">
    <property type="entry name" value="PROTEIN CBG26694"/>
    <property type="match status" value="1"/>
</dbReference>
<dbReference type="Gene3D" id="3.30.420.10">
    <property type="entry name" value="Ribonuclease H-like superfamily/Ribonuclease H"/>
    <property type="match status" value="1"/>
</dbReference>
<dbReference type="InterPro" id="IPR036397">
    <property type="entry name" value="RNaseH_sf"/>
</dbReference>
<dbReference type="GO" id="GO:0046872">
    <property type="term" value="F:metal ion binding"/>
    <property type="evidence" value="ECO:0007669"/>
    <property type="project" value="UniProtKB-KW"/>
</dbReference>
<keyword evidence="14" id="KW-0233">DNA recombination</keyword>
<feature type="compositionally biased region" description="Basic and acidic residues" evidence="16">
    <location>
        <begin position="587"/>
        <end position="607"/>
    </location>
</feature>
<evidence type="ECO:0000256" key="4">
    <source>
        <dbReference type="ARBA" id="ARBA00022722"/>
    </source>
</evidence>